<feature type="compositionally biased region" description="Polar residues" evidence="1">
    <location>
        <begin position="30"/>
        <end position="42"/>
    </location>
</feature>
<proteinExistence type="predicted"/>
<name>A0ABV0WNR1_9TELE</name>
<accession>A0ABV0WNR1</accession>
<evidence type="ECO:0000256" key="1">
    <source>
        <dbReference type="SAM" id="MobiDB-lite"/>
    </source>
</evidence>
<evidence type="ECO:0000256" key="2">
    <source>
        <dbReference type="SAM" id="Phobius"/>
    </source>
</evidence>
<evidence type="ECO:0000313" key="4">
    <source>
        <dbReference type="Proteomes" id="UP001444071"/>
    </source>
</evidence>
<keyword evidence="4" id="KW-1185">Reference proteome</keyword>
<sequence>MLLKNFLMTQMIRMDVRPNQLVQSGHPPVLNTTTDTANTQAESPPLGPHHSLGSNHSSDVVVVFLLVTMFAFALPSMLIVFLCVLFLAVLCALSEPSCGCFLFHEES</sequence>
<reference evidence="3 4" key="1">
    <citation type="submission" date="2021-06" db="EMBL/GenBank/DDBJ databases">
        <authorList>
            <person name="Palmer J.M."/>
        </authorList>
    </citation>
    <scope>NUCLEOTIDE SEQUENCE [LARGE SCALE GENOMIC DNA]</scope>
    <source>
        <strain evidence="3 4">XR_2019</strain>
        <tissue evidence="3">Muscle</tissue>
    </source>
</reference>
<keyword evidence="2" id="KW-1133">Transmembrane helix</keyword>
<comment type="caution">
    <text evidence="3">The sequence shown here is derived from an EMBL/GenBank/DDBJ whole genome shotgun (WGS) entry which is preliminary data.</text>
</comment>
<dbReference type="EMBL" id="JAHRIM010061427">
    <property type="protein sequence ID" value="MEQ2271285.1"/>
    <property type="molecule type" value="Genomic_DNA"/>
</dbReference>
<keyword evidence="2" id="KW-0472">Membrane</keyword>
<organism evidence="3 4">
    <name type="scientific">Xenotaenia resolanae</name>
    <dbReference type="NCBI Taxonomy" id="208358"/>
    <lineage>
        <taxon>Eukaryota</taxon>
        <taxon>Metazoa</taxon>
        <taxon>Chordata</taxon>
        <taxon>Craniata</taxon>
        <taxon>Vertebrata</taxon>
        <taxon>Euteleostomi</taxon>
        <taxon>Actinopterygii</taxon>
        <taxon>Neopterygii</taxon>
        <taxon>Teleostei</taxon>
        <taxon>Neoteleostei</taxon>
        <taxon>Acanthomorphata</taxon>
        <taxon>Ovalentaria</taxon>
        <taxon>Atherinomorphae</taxon>
        <taxon>Cyprinodontiformes</taxon>
        <taxon>Goodeidae</taxon>
        <taxon>Xenotaenia</taxon>
    </lineage>
</organism>
<evidence type="ECO:0000313" key="3">
    <source>
        <dbReference type="EMBL" id="MEQ2271285.1"/>
    </source>
</evidence>
<gene>
    <name evidence="3" type="ORF">XENORESO_002185</name>
</gene>
<feature type="region of interest" description="Disordered" evidence="1">
    <location>
        <begin position="29"/>
        <end position="51"/>
    </location>
</feature>
<protein>
    <submittedName>
        <fullName evidence="3">Uncharacterized protein</fullName>
    </submittedName>
</protein>
<dbReference type="Proteomes" id="UP001444071">
    <property type="component" value="Unassembled WGS sequence"/>
</dbReference>
<feature type="transmembrane region" description="Helical" evidence="2">
    <location>
        <begin position="60"/>
        <end position="93"/>
    </location>
</feature>
<keyword evidence="2" id="KW-0812">Transmembrane</keyword>